<evidence type="ECO:0000313" key="2">
    <source>
        <dbReference type="EMBL" id="BCI89156.1"/>
    </source>
</evidence>
<dbReference type="InterPro" id="IPR023459">
    <property type="entry name" value="Tscrpt_elong_fac_GreA/B_fam"/>
</dbReference>
<name>A0A1V3WD68_MYCKA</name>
<dbReference type="GO" id="GO:0032784">
    <property type="term" value="P:regulation of DNA-templated transcription elongation"/>
    <property type="evidence" value="ECO:0007669"/>
    <property type="project" value="InterPro"/>
</dbReference>
<feature type="domain" description="Transcription elongation factor GreA/GreB C-terminal" evidence="1">
    <location>
        <begin position="78"/>
        <end position="148"/>
    </location>
</feature>
<dbReference type="RefSeq" id="WP_023373080.1">
    <property type="nucleotide sequence ID" value="NZ_BLYZ01000001.1"/>
</dbReference>
<evidence type="ECO:0000259" key="1">
    <source>
        <dbReference type="Pfam" id="PF01272"/>
    </source>
</evidence>
<dbReference type="Pfam" id="PF01272">
    <property type="entry name" value="GreA_GreB"/>
    <property type="match status" value="1"/>
</dbReference>
<dbReference type="InterPro" id="IPR001437">
    <property type="entry name" value="Tscrpt_elong_fac_GreA/B_C"/>
</dbReference>
<reference evidence="3 4" key="1">
    <citation type="submission" date="2017-02" db="EMBL/GenBank/DDBJ databases">
        <title>Complete genome sequences of Mycobacterium kansasii strains isolated from rhesus macaques.</title>
        <authorList>
            <person name="Panda A."/>
            <person name="Nagaraj S."/>
            <person name="Zhao X."/>
            <person name="Tettelin H."/>
            <person name="Detolla L.J."/>
        </authorList>
    </citation>
    <scope>NUCLEOTIDE SEQUENCE [LARGE SCALE GENOMIC DNA]</scope>
    <source>
        <strain evidence="3 4">11-3813</strain>
    </source>
</reference>
<protein>
    <submittedName>
        <fullName evidence="2 3">transcription Elongation factor GreA</fullName>
    </submittedName>
</protein>
<dbReference type="PROSITE" id="PS00830">
    <property type="entry name" value="GREAB_2"/>
    <property type="match status" value="1"/>
</dbReference>
<evidence type="ECO:0000313" key="3">
    <source>
        <dbReference type="EMBL" id="OOK64895.1"/>
    </source>
</evidence>
<proteinExistence type="predicted"/>
<accession>A0A1V3WD68</accession>
<dbReference type="SUPFAM" id="SSF54534">
    <property type="entry name" value="FKBP-like"/>
    <property type="match status" value="1"/>
</dbReference>
<dbReference type="InterPro" id="IPR036953">
    <property type="entry name" value="GreA/GreB_C_sf"/>
</dbReference>
<dbReference type="InterPro" id="IPR018151">
    <property type="entry name" value="TF_GreA/GreB_CS"/>
</dbReference>
<dbReference type="Proteomes" id="UP000189229">
    <property type="component" value="Unassembled WGS sequence"/>
</dbReference>
<dbReference type="GO" id="GO:0003746">
    <property type="term" value="F:translation elongation factor activity"/>
    <property type="evidence" value="ECO:0007669"/>
    <property type="project" value="UniProtKB-KW"/>
</dbReference>
<dbReference type="PIRSF" id="PIRSF006092">
    <property type="entry name" value="GreA_GreB"/>
    <property type="match status" value="1"/>
</dbReference>
<keyword evidence="3" id="KW-0251">Elongation factor</keyword>
<evidence type="ECO:0000313" key="5">
    <source>
        <dbReference type="Proteomes" id="UP000516380"/>
    </source>
</evidence>
<reference evidence="2 5" key="2">
    <citation type="submission" date="2020-07" db="EMBL/GenBank/DDBJ databases">
        <title>Mycobacterium kansasii (former subtype) with zoonotic potential isolated from diseased indoor pet cat, Japan.</title>
        <authorList>
            <person name="Fukano H."/>
            <person name="Terazono T."/>
            <person name="Hoshino Y."/>
        </authorList>
    </citation>
    <scope>NUCLEOTIDE SEQUENCE [LARGE SCALE GENOMIC DNA]</scope>
    <source>
        <strain evidence="2 5">Kuro-I</strain>
    </source>
</reference>
<gene>
    <name evidence="3" type="ORF">BZL30_8874</name>
    <name evidence="2" type="ORF">NIIDMKKI_43620</name>
</gene>
<keyword evidence="5" id="KW-1185">Reference proteome</keyword>
<dbReference type="AlphaFoldDB" id="A0A1V3WD68"/>
<sequence length="160" mass="17449">MEIKKQPGGQRDWISSQAYERLQRKLADLRQRSAREPADSDFDNSAPDVQRAWQTRIRRIHDLLVRADVGEDPPDDGIAEPGMVLTVRYHDTGDTETFLLGARGAEHCDVEVYSPRSPLGAAVIGAIPGEQRSFTLPGGANLTVTLVSAVPYGVHMAGAT</sequence>
<dbReference type="GeneID" id="29697954"/>
<dbReference type="Proteomes" id="UP000516380">
    <property type="component" value="Chromosome"/>
</dbReference>
<dbReference type="Gene3D" id="3.10.50.30">
    <property type="entry name" value="Transcription elongation factor, GreA/GreB, C-terminal domain"/>
    <property type="match status" value="1"/>
</dbReference>
<keyword evidence="3" id="KW-0648">Protein biosynthesis</keyword>
<dbReference type="EMBL" id="MVBM01000011">
    <property type="protein sequence ID" value="OOK64895.1"/>
    <property type="molecule type" value="Genomic_DNA"/>
</dbReference>
<dbReference type="GO" id="GO:0070063">
    <property type="term" value="F:RNA polymerase binding"/>
    <property type="evidence" value="ECO:0007669"/>
    <property type="project" value="InterPro"/>
</dbReference>
<dbReference type="GO" id="GO:0003677">
    <property type="term" value="F:DNA binding"/>
    <property type="evidence" value="ECO:0007669"/>
    <property type="project" value="InterPro"/>
</dbReference>
<organism evidence="3 4">
    <name type="scientific">Mycobacterium kansasii</name>
    <dbReference type="NCBI Taxonomy" id="1768"/>
    <lineage>
        <taxon>Bacteria</taxon>
        <taxon>Bacillati</taxon>
        <taxon>Actinomycetota</taxon>
        <taxon>Actinomycetes</taxon>
        <taxon>Mycobacteriales</taxon>
        <taxon>Mycobacteriaceae</taxon>
        <taxon>Mycobacterium</taxon>
    </lineage>
</organism>
<dbReference type="EMBL" id="AP023343">
    <property type="protein sequence ID" value="BCI89156.1"/>
    <property type="molecule type" value="Genomic_DNA"/>
</dbReference>
<evidence type="ECO:0000313" key="4">
    <source>
        <dbReference type="Proteomes" id="UP000189229"/>
    </source>
</evidence>